<dbReference type="InterPro" id="IPR024088">
    <property type="entry name" value="Tyr-tRNA-ligase_bac-type"/>
</dbReference>
<dbReference type="Gene3D" id="1.10.240.10">
    <property type="entry name" value="Tyrosyl-Transfer RNA Synthetase"/>
    <property type="match status" value="1"/>
</dbReference>
<dbReference type="InterPro" id="IPR036986">
    <property type="entry name" value="S4_RNA-bd_sf"/>
</dbReference>
<protein>
    <recommendedName>
        <fullName evidence="1 10">Tyrosine--tRNA ligase</fullName>
        <ecNumber evidence="1 10">6.1.1.1</ecNumber>
    </recommendedName>
    <alternativeName>
        <fullName evidence="7 10">Tyrosyl-tRNA synthetase</fullName>
    </alternativeName>
</protein>
<evidence type="ECO:0000256" key="3">
    <source>
        <dbReference type="ARBA" id="ARBA00022741"/>
    </source>
</evidence>
<dbReference type="Gene3D" id="3.40.50.620">
    <property type="entry name" value="HUPs"/>
    <property type="match status" value="1"/>
</dbReference>
<dbReference type="FunFam" id="1.10.240.10:FF:000001">
    <property type="entry name" value="Tyrosine--tRNA ligase"/>
    <property type="match status" value="1"/>
</dbReference>
<evidence type="ECO:0000313" key="12">
    <source>
        <dbReference type="Proteomes" id="UP000016088"/>
    </source>
</evidence>
<dbReference type="NCBIfam" id="TIGR00234">
    <property type="entry name" value="tyrS"/>
    <property type="match status" value="1"/>
</dbReference>
<dbReference type="SUPFAM" id="SSF55174">
    <property type="entry name" value="Alpha-L RNA-binding motif"/>
    <property type="match status" value="1"/>
</dbReference>
<dbReference type="AlphaFoldDB" id="S9RHZ6"/>
<dbReference type="OrthoDB" id="337870at2759"/>
<gene>
    <name evidence="11" type="ORF">SOCG_02828</name>
</gene>
<comment type="catalytic activity">
    <reaction evidence="8 10">
        <text>tRNA(Tyr) + L-tyrosine + ATP = L-tyrosyl-tRNA(Tyr) + AMP + diphosphate + H(+)</text>
        <dbReference type="Rhea" id="RHEA:10220"/>
        <dbReference type="Rhea" id="RHEA-COMP:9706"/>
        <dbReference type="Rhea" id="RHEA-COMP:9707"/>
        <dbReference type="ChEBI" id="CHEBI:15378"/>
        <dbReference type="ChEBI" id="CHEBI:30616"/>
        <dbReference type="ChEBI" id="CHEBI:33019"/>
        <dbReference type="ChEBI" id="CHEBI:58315"/>
        <dbReference type="ChEBI" id="CHEBI:78442"/>
        <dbReference type="ChEBI" id="CHEBI:78536"/>
        <dbReference type="ChEBI" id="CHEBI:456215"/>
        <dbReference type="EC" id="6.1.1.1"/>
    </reaction>
</comment>
<keyword evidence="4 10" id="KW-0067">ATP-binding</keyword>
<keyword evidence="2 10" id="KW-0436">Ligase</keyword>
<dbReference type="PROSITE" id="PS00178">
    <property type="entry name" value="AA_TRNA_LIGASE_I"/>
    <property type="match status" value="1"/>
</dbReference>
<dbReference type="EMBL" id="KE503206">
    <property type="protein sequence ID" value="EPX73609.1"/>
    <property type="molecule type" value="Genomic_DNA"/>
</dbReference>
<dbReference type="PRINTS" id="PR01040">
    <property type="entry name" value="TRNASYNTHTYR"/>
</dbReference>
<proteinExistence type="inferred from homology"/>
<evidence type="ECO:0000256" key="1">
    <source>
        <dbReference type="ARBA" id="ARBA00013160"/>
    </source>
</evidence>
<keyword evidence="9" id="KW-0694">RNA-binding</keyword>
<dbReference type="InterPro" id="IPR002305">
    <property type="entry name" value="aa-tRNA-synth_Ic"/>
</dbReference>
<evidence type="ECO:0000256" key="6">
    <source>
        <dbReference type="ARBA" id="ARBA00023146"/>
    </source>
</evidence>
<evidence type="ECO:0000256" key="9">
    <source>
        <dbReference type="PROSITE-ProRule" id="PRU00182"/>
    </source>
</evidence>
<name>S9RHZ6_SCHOY</name>
<dbReference type="eggNOG" id="KOG2623">
    <property type="taxonomic scope" value="Eukaryota"/>
</dbReference>
<evidence type="ECO:0000256" key="4">
    <source>
        <dbReference type="ARBA" id="ARBA00022840"/>
    </source>
</evidence>
<dbReference type="InterPro" id="IPR014729">
    <property type="entry name" value="Rossmann-like_a/b/a_fold"/>
</dbReference>
<comment type="similarity">
    <text evidence="10">Belongs to the class-I aminoacyl-tRNA synthetase family.</text>
</comment>
<dbReference type="GeneID" id="25031802"/>
<keyword evidence="6 10" id="KW-0030">Aminoacyl-tRNA synthetase</keyword>
<reference evidence="11 12" key="1">
    <citation type="journal article" date="2011" name="Science">
        <title>Comparative functional genomics of the fission yeasts.</title>
        <authorList>
            <person name="Rhind N."/>
            <person name="Chen Z."/>
            <person name="Yassour M."/>
            <person name="Thompson D.A."/>
            <person name="Haas B.J."/>
            <person name="Habib N."/>
            <person name="Wapinski I."/>
            <person name="Roy S."/>
            <person name="Lin M.F."/>
            <person name="Heiman D.I."/>
            <person name="Young S.K."/>
            <person name="Furuya K."/>
            <person name="Guo Y."/>
            <person name="Pidoux A."/>
            <person name="Chen H.M."/>
            <person name="Robbertse B."/>
            <person name="Goldberg J.M."/>
            <person name="Aoki K."/>
            <person name="Bayne E.H."/>
            <person name="Berlin A.M."/>
            <person name="Desjardins C.A."/>
            <person name="Dobbs E."/>
            <person name="Dukaj L."/>
            <person name="Fan L."/>
            <person name="FitzGerald M.G."/>
            <person name="French C."/>
            <person name="Gujja S."/>
            <person name="Hansen K."/>
            <person name="Keifenheim D."/>
            <person name="Levin J.Z."/>
            <person name="Mosher R.A."/>
            <person name="Mueller C.A."/>
            <person name="Pfiffner J."/>
            <person name="Priest M."/>
            <person name="Russ C."/>
            <person name="Smialowska A."/>
            <person name="Swoboda P."/>
            <person name="Sykes S.M."/>
            <person name="Vaughn M."/>
            <person name="Vengrova S."/>
            <person name="Yoder R."/>
            <person name="Zeng Q."/>
            <person name="Allshire R."/>
            <person name="Baulcombe D."/>
            <person name="Birren B.W."/>
            <person name="Brown W."/>
            <person name="Ekwall K."/>
            <person name="Kellis M."/>
            <person name="Leatherwood J."/>
            <person name="Levin H."/>
            <person name="Margalit H."/>
            <person name="Martienssen R."/>
            <person name="Nieduszynski C.A."/>
            <person name="Spatafora J.W."/>
            <person name="Friedman N."/>
            <person name="Dalgaard J.Z."/>
            <person name="Baumann P."/>
            <person name="Niki H."/>
            <person name="Regev A."/>
            <person name="Nusbaum C."/>
        </authorList>
    </citation>
    <scope>NUCLEOTIDE SEQUENCE [LARGE SCALE GENOMIC DNA]</scope>
    <source>
        <strain evidence="12">yFS286</strain>
    </source>
</reference>
<dbReference type="OMA" id="YMMAKDS"/>
<accession>S9RHZ6</accession>
<dbReference type="GO" id="GO:0005524">
    <property type="term" value="F:ATP binding"/>
    <property type="evidence" value="ECO:0007669"/>
    <property type="project" value="UniProtKB-KW"/>
</dbReference>
<keyword evidence="3 10" id="KW-0547">Nucleotide-binding</keyword>
<evidence type="ECO:0000256" key="10">
    <source>
        <dbReference type="RuleBase" id="RU361234"/>
    </source>
</evidence>
<dbReference type="EC" id="6.1.1.1" evidence="1 10"/>
<dbReference type="VEuPathDB" id="FungiDB:SOCG_02828"/>
<keyword evidence="12" id="KW-1185">Reference proteome</keyword>
<evidence type="ECO:0000256" key="2">
    <source>
        <dbReference type="ARBA" id="ARBA00022598"/>
    </source>
</evidence>
<dbReference type="CDD" id="cd00805">
    <property type="entry name" value="TyrRS_core"/>
    <property type="match status" value="1"/>
</dbReference>
<dbReference type="Pfam" id="PF00579">
    <property type="entry name" value="tRNA-synt_1b"/>
    <property type="match status" value="1"/>
</dbReference>
<dbReference type="InterPro" id="IPR002307">
    <property type="entry name" value="Tyr-tRNA-ligase"/>
</dbReference>
<dbReference type="RefSeq" id="XP_013016772.1">
    <property type="nucleotide sequence ID" value="XM_013161318.1"/>
</dbReference>
<dbReference type="PANTHER" id="PTHR11766">
    <property type="entry name" value="TYROSYL-TRNA SYNTHETASE"/>
    <property type="match status" value="1"/>
</dbReference>
<dbReference type="GO" id="GO:0006437">
    <property type="term" value="P:tyrosyl-tRNA aminoacylation"/>
    <property type="evidence" value="ECO:0007669"/>
    <property type="project" value="InterPro"/>
</dbReference>
<dbReference type="PROSITE" id="PS50889">
    <property type="entry name" value="S4"/>
    <property type="match status" value="1"/>
</dbReference>
<dbReference type="GO" id="GO:0003723">
    <property type="term" value="F:RNA binding"/>
    <property type="evidence" value="ECO:0007669"/>
    <property type="project" value="UniProtKB-KW"/>
</dbReference>
<dbReference type="GO" id="GO:0005739">
    <property type="term" value="C:mitochondrion"/>
    <property type="evidence" value="ECO:0007669"/>
    <property type="project" value="TreeGrafter"/>
</dbReference>
<organism evidence="11 12">
    <name type="scientific">Schizosaccharomyces octosporus (strain yFS286)</name>
    <name type="common">Fission yeast</name>
    <name type="synonym">Octosporomyces octosporus</name>
    <dbReference type="NCBI Taxonomy" id="483514"/>
    <lineage>
        <taxon>Eukaryota</taxon>
        <taxon>Fungi</taxon>
        <taxon>Dikarya</taxon>
        <taxon>Ascomycota</taxon>
        <taxon>Taphrinomycotina</taxon>
        <taxon>Schizosaccharomycetes</taxon>
        <taxon>Schizosaccharomycetales</taxon>
        <taxon>Schizosaccharomycetaceae</taxon>
        <taxon>Schizosaccharomyces</taxon>
    </lineage>
</organism>
<dbReference type="SUPFAM" id="SSF52374">
    <property type="entry name" value="Nucleotidylyl transferase"/>
    <property type="match status" value="1"/>
</dbReference>
<evidence type="ECO:0000256" key="7">
    <source>
        <dbReference type="ARBA" id="ARBA00033323"/>
    </source>
</evidence>
<dbReference type="GO" id="GO:0004831">
    <property type="term" value="F:tyrosine-tRNA ligase activity"/>
    <property type="evidence" value="ECO:0007669"/>
    <property type="project" value="UniProtKB-EC"/>
</dbReference>
<sequence length="449" mass="50042">MSRFLACWRQLTARSLVSNSSPFQSSWNVQGAYSGVDPTAGSLHVGNLVALMPLIHLYLHGIPVYSLIGDATVQLGDPSGRTTGRHELKQDVRNRNKENIEKQILSLPEKVITYAKDCQYKCEGADASPLTWNIVHNLDWYKNMNLLTFLNEVGRQARVSQMLARDSVTSRLQSSSGISFSELTYQLLQAYDFLHLYKNHKVNLQIGGSDQWGNITAGTDLIRRFYPKSMTKSPVYALTTPLLTTANGQKFGKSAGNAIWLDPSLTDSYSLYQSFISLPDDIASKYLDMLTLLSSEDLESIKSKHFQNSSSRFIQHSLAFNVVHMVHGKESAKLAQLQTELLHGSHPAPFGFSVSAENSILPSVDKLKDIFKTSNCYYKVDSSTDAIPFSRLLRELGIYISRKEASEHIRSGAISLAHETVVDPNIILTHKDLAVLRIGGRRALILDFT</sequence>
<dbReference type="HOGENOM" id="CLU_024003_0_0_1"/>
<evidence type="ECO:0000313" key="11">
    <source>
        <dbReference type="EMBL" id="EPX73609.1"/>
    </source>
</evidence>
<dbReference type="InterPro" id="IPR001412">
    <property type="entry name" value="aa-tRNA-synth_I_CS"/>
</dbReference>
<dbReference type="Proteomes" id="UP000016088">
    <property type="component" value="Unassembled WGS sequence"/>
</dbReference>
<dbReference type="GO" id="GO:0005829">
    <property type="term" value="C:cytosol"/>
    <property type="evidence" value="ECO:0007669"/>
    <property type="project" value="TreeGrafter"/>
</dbReference>
<evidence type="ECO:0000256" key="5">
    <source>
        <dbReference type="ARBA" id="ARBA00022917"/>
    </source>
</evidence>
<dbReference type="PANTHER" id="PTHR11766:SF0">
    <property type="entry name" value="TYROSINE--TRNA LIGASE, MITOCHONDRIAL"/>
    <property type="match status" value="1"/>
</dbReference>
<evidence type="ECO:0000256" key="8">
    <source>
        <dbReference type="ARBA" id="ARBA00048248"/>
    </source>
</evidence>
<dbReference type="Gene3D" id="3.10.290.10">
    <property type="entry name" value="RNA-binding S4 domain"/>
    <property type="match status" value="1"/>
</dbReference>
<keyword evidence="5 10" id="KW-0648">Protein biosynthesis</keyword>